<proteinExistence type="predicted"/>
<feature type="non-terminal residue" evidence="1">
    <location>
        <position position="79"/>
    </location>
</feature>
<organism evidence="1 2">
    <name type="scientific">Aureobasidium melanogenum</name>
    <name type="common">Aureobasidium pullulans var. melanogenum</name>
    <dbReference type="NCBI Taxonomy" id="46634"/>
    <lineage>
        <taxon>Eukaryota</taxon>
        <taxon>Fungi</taxon>
        <taxon>Dikarya</taxon>
        <taxon>Ascomycota</taxon>
        <taxon>Pezizomycotina</taxon>
        <taxon>Dothideomycetes</taxon>
        <taxon>Dothideomycetidae</taxon>
        <taxon>Dothideales</taxon>
        <taxon>Saccotheciaceae</taxon>
        <taxon>Aureobasidium</taxon>
    </lineage>
</organism>
<evidence type="ECO:0000313" key="2">
    <source>
        <dbReference type="Proteomes" id="UP000767238"/>
    </source>
</evidence>
<reference evidence="1" key="1">
    <citation type="journal article" date="2021" name="J Fungi (Basel)">
        <title>Virulence traits and population genomics of the black yeast Aureobasidium melanogenum.</title>
        <authorList>
            <person name="Cernosa A."/>
            <person name="Sun X."/>
            <person name="Gostincar C."/>
            <person name="Fang C."/>
            <person name="Gunde-Cimerman N."/>
            <person name="Song Z."/>
        </authorList>
    </citation>
    <scope>NUCLEOTIDE SEQUENCE</scope>
    <source>
        <strain evidence="1">EXF-8016</strain>
    </source>
</reference>
<accession>A0A9P8KAM6</accession>
<comment type="caution">
    <text evidence="1">The sequence shown here is derived from an EMBL/GenBank/DDBJ whole genome shotgun (WGS) entry which is preliminary data.</text>
</comment>
<evidence type="ECO:0000313" key="1">
    <source>
        <dbReference type="EMBL" id="KAH0238056.1"/>
    </source>
</evidence>
<dbReference type="Proteomes" id="UP000767238">
    <property type="component" value="Unassembled WGS sequence"/>
</dbReference>
<sequence>MTRQHGNVSGFPDSSGVISIRRVCMGLAPARKALQGPDPISELSKKPSGSYFRLISCRRDGSPSALGTEFTMSLKLFWI</sequence>
<reference evidence="1" key="2">
    <citation type="submission" date="2021-08" db="EMBL/GenBank/DDBJ databases">
        <authorList>
            <person name="Gostincar C."/>
            <person name="Sun X."/>
            <person name="Song Z."/>
            <person name="Gunde-Cimerman N."/>
        </authorList>
    </citation>
    <scope>NUCLEOTIDE SEQUENCE</scope>
    <source>
        <strain evidence="1">EXF-8016</strain>
    </source>
</reference>
<dbReference type="AlphaFoldDB" id="A0A9P8KAM6"/>
<gene>
    <name evidence="1" type="ORF">KCV03_g20</name>
</gene>
<protein>
    <submittedName>
        <fullName evidence="1">Uncharacterized protein</fullName>
    </submittedName>
</protein>
<name>A0A9P8KAM6_AURME</name>
<dbReference type="EMBL" id="JAHFYH010000001">
    <property type="protein sequence ID" value="KAH0238056.1"/>
    <property type="molecule type" value="Genomic_DNA"/>
</dbReference>